<feature type="domain" description="Glycosyltransferase 2-like" evidence="4">
    <location>
        <begin position="10"/>
        <end position="171"/>
    </location>
</feature>
<keyword evidence="6" id="KW-1185">Reference proteome</keyword>
<accession>A0A5M6DEZ2</accession>
<dbReference type="InterPro" id="IPR029044">
    <property type="entry name" value="Nucleotide-diphossugar_trans"/>
</dbReference>
<organism evidence="5 6">
    <name type="scientific">Roseiconus nitratireducens</name>
    <dbReference type="NCBI Taxonomy" id="2605748"/>
    <lineage>
        <taxon>Bacteria</taxon>
        <taxon>Pseudomonadati</taxon>
        <taxon>Planctomycetota</taxon>
        <taxon>Planctomycetia</taxon>
        <taxon>Pirellulales</taxon>
        <taxon>Pirellulaceae</taxon>
        <taxon>Roseiconus</taxon>
    </lineage>
</organism>
<reference evidence="5 6" key="1">
    <citation type="submission" date="2019-08" db="EMBL/GenBank/DDBJ databases">
        <authorList>
            <person name="Dhanesh K."/>
            <person name="Kumar G."/>
            <person name="Sasikala C."/>
            <person name="Venkata Ramana C."/>
        </authorList>
    </citation>
    <scope>NUCLEOTIDE SEQUENCE [LARGE SCALE GENOMIC DNA]</scope>
    <source>
        <strain evidence="5 6">JC645</strain>
    </source>
</reference>
<evidence type="ECO:0000256" key="3">
    <source>
        <dbReference type="ARBA" id="ARBA00022679"/>
    </source>
</evidence>
<dbReference type="PANTHER" id="PTHR43685">
    <property type="entry name" value="GLYCOSYLTRANSFERASE"/>
    <property type="match status" value="1"/>
</dbReference>
<dbReference type="RefSeq" id="WP_150075138.1">
    <property type="nucleotide sequence ID" value="NZ_VWOX01000002.1"/>
</dbReference>
<evidence type="ECO:0000313" key="5">
    <source>
        <dbReference type="EMBL" id="KAA5546131.1"/>
    </source>
</evidence>
<dbReference type="Gene3D" id="3.90.550.10">
    <property type="entry name" value="Spore Coat Polysaccharide Biosynthesis Protein SpsA, Chain A"/>
    <property type="match status" value="1"/>
</dbReference>
<evidence type="ECO:0000313" key="6">
    <source>
        <dbReference type="Proteomes" id="UP000324479"/>
    </source>
</evidence>
<dbReference type="GO" id="GO:0016757">
    <property type="term" value="F:glycosyltransferase activity"/>
    <property type="evidence" value="ECO:0007669"/>
    <property type="project" value="UniProtKB-KW"/>
</dbReference>
<gene>
    <name evidence="5" type="ORF">FYK55_04335</name>
</gene>
<evidence type="ECO:0000259" key="4">
    <source>
        <dbReference type="Pfam" id="PF00535"/>
    </source>
</evidence>
<dbReference type="AlphaFoldDB" id="A0A5M6DEZ2"/>
<dbReference type="Pfam" id="PF00535">
    <property type="entry name" value="Glycos_transf_2"/>
    <property type="match status" value="1"/>
</dbReference>
<protein>
    <submittedName>
        <fullName evidence="5">Glycosyltransferase family 2 protein</fullName>
    </submittedName>
</protein>
<dbReference type="InterPro" id="IPR050834">
    <property type="entry name" value="Glycosyltransf_2"/>
</dbReference>
<dbReference type="SUPFAM" id="SSF53448">
    <property type="entry name" value="Nucleotide-diphospho-sugar transferases"/>
    <property type="match status" value="1"/>
</dbReference>
<dbReference type="EMBL" id="VWOX01000002">
    <property type="protein sequence ID" value="KAA5546131.1"/>
    <property type="molecule type" value="Genomic_DNA"/>
</dbReference>
<keyword evidence="3 5" id="KW-0808">Transferase</keyword>
<evidence type="ECO:0000256" key="1">
    <source>
        <dbReference type="ARBA" id="ARBA00006739"/>
    </source>
</evidence>
<proteinExistence type="inferred from homology"/>
<keyword evidence="2" id="KW-0328">Glycosyltransferase</keyword>
<dbReference type="Proteomes" id="UP000324479">
    <property type="component" value="Unassembled WGS sequence"/>
</dbReference>
<sequence length="307" mass="35076">MIDLPVPRVSVILPIYNCERYIEEAIDSVLSQSFDDFELLAFDDGSSDGTLDLLRSLEKRDDRIRVFTRENRGFAATLNELIEHSRGEYLARMDGDDVCLPDRFQLQVDYLDQHPECGCVGGWVVFTDNFGRPLIQFKLPAGDAEIQQQLLDGEYPLAHPACMFRRSVFDKVHAYDADFLWGEDADLWLRMGEHFSLANVQEPVLRYRNHPKSGSQENHDIQQGNMLRARQNAAKRRGIQLSADGMRVRPQSTRTNNLAKFGWWALNSGDRKVACEYAFRRLIDSPGSGDSWRLLASVCRSFVKPAK</sequence>
<dbReference type="InterPro" id="IPR001173">
    <property type="entry name" value="Glyco_trans_2-like"/>
</dbReference>
<dbReference type="PANTHER" id="PTHR43685:SF5">
    <property type="entry name" value="GLYCOSYLTRANSFERASE EPSE-RELATED"/>
    <property type="match status" value="1"/>
</dbReference>
<evidence type="ECO:0000256" key="2">
    <source>
        <dbReference type="ARBA" id="ARBA00022676"/>
    </source>
</evidence>
<comment type="similarity">
    <text evidence="1">Belongs to the glycosyltransferase 2 family.</text>
</comment>
<comment type="caution">
    <text evidence="5">The sequence shown here is derived from an EMBL/GenBank/DDBJ whole genome shotgun (WGS) entry which is preliminary data.</text>
</comment>
<dbReference type="CDD" id="cd00761">
    <property type="entry name" value="Glyco_tranf_GTA_type"/>
    <property type="match status" value="1"/>
</dbReference>
<name>A0A5M6DEZ2_9BACT</name>